<comment type="caution">
    <text evidence="1">The sequence shown here is derived from an EMBL/GenBank/DDBJ whole genome shotgun (WGS) entry which is preliminary data.</text>
</comment>
<gene>
    <name evidence="1" type="ORF">RN001_005909</name>
</gene>
<keyword evidence="2" id="KW-1185">Reference proteome</keyword>
<evidence type="ECO:0000313" key="1">
    <source>
        <dbReference type="EMBL" id="KAK4882590.1"/>
    </source>
</evidence>
<accession>A0AAN7Q8E8</accession>
<protein>
    <submittedName>
        <fullName evidence="1">Uncharacterized protein</fullName>
    </submittedName>
</protein>
<dbReference type="Proteomes" id="UP001353858">
    <property type="component" value="Unassembled WGS sequence"/>
</dbReference>
<organism evidence="1 2">
    <name type="scientific">Aquatica leii</name>
    <dbReference type="NCBI Taxonomy" id="1421715"/>
    <lineage>
        <taxon>Eukaryota</taxon>
        <taxon>Metazoa</taxon>
        <taxon>Ecdysozoa</taxon>
        <taxon>Arthropoda</taxon>
        <taxon>Hexapoda</taxon>
        <taxon>Insecta</taxon>
        <taxon>Pterygota</taxon>
        <taxon>Neoptera</taxon>
        <taxon>Endopterygota</taxon>
        <taxon>Coleoptera</taxon>
        <taxon>Polyphaga</taxon>
        <taxon>Elateriformia</taxon>
        <taxon>Elateroidea</taxon>
        <taxon>Lampyridae</taxon>
        <taxon>Luciolinae</taxon>
        <taxon>Aquatica</taxon>
    </lineage>
</organism>
<dbReference type="EMBL" id="JARPUR010000002">
    <property type="protein sequence ID" value="KAK4882590.1"/>
    <property type="molecule type" value="Genomic_DNA"/>
</dbReference>
<proteinExistence type="predicted"/>
<evidence type="ECO:0000313" key="2">
    <source>
        <dbReference type="Proteomes" id="UP001353858"/>
    </source>
</evidence>
<name>A0AAN7Q8E8_9COLE</name>
<reference evidence="2" key="1">
    <citation type="submission" date="2023-01" db="EMBL/GenBank/DDBJ databases">
        <title>Key to firefly adult light organ development and bioluminescence: homeobox transcription factors regulate luciferase expression and transportation to peroxisome.</title>
        <authorList>
            <person name="Fu X."/>
        </authorList>
    </citation>
    <scope>NUCLEOTIDE SEQUENCE [LARGE SCALE GENOMIC DNA]</scope>
</reference>
<sequence>MKKLTTLTYADKLKAIEAVKNGLKRKVVAAQFGIHENFVTCNDEVVIAGTLTEEEILESVNNCIESDKDDDFNDEPQTSSTSVSINEAKRALTTVRSFIEQCSNIKDNVFSSLFVIENQIDLETVNCLKQKKITFLSRLNL</sequence>
<dbReference type="AlphaFoldDB" id="A0AAN7Q8E8"/>